<dbReference type="InterPro" id="IPR020629">
    <property type="entry name" value="FPG_Glyclase"/>
</dbReference>
<comment type="similarity">
    <text evidence="2 15">Belongs to the FPG family.</text>
</comment>
<evidence type="ECO:0000256" key="12">
    <source>
        <dbReference type="ARBA" id="ARBA00023268"/>
    </source>
</evidence>
<feature type="active site" description="Proton donor; for beta-elimination activity" evidence="15">
    <location>
        <position position="60"/>
    </location>
</feature>
<dbReference type="Pfam" id="PF06827">
    <property type="entry name" value="zf-FPG_IleRS"/>
    <property type="match status" value="1"/>
</dbReference>
<keyword evidence="8 15" id="KW-0862">Zinc</keyword>
<keyword evidence="10 15" id="KW-0234">DNA repair</keyword>
<evidence type="ECO:0000256" key="5">
    <source>
        <dbReference type="ARBA" id="ARBA00022763"/>
    </source>
</evidence>
<dbReference type="InterPro" id="IPR010979">
    <property type="entry name" value="Ribosomal_uS13-like_H2TH"/>
</dbReference>
<evidence type="ECO:0000256" key="3">
    <source>
        <dbReference type="ARBA" id="ARBA00011245"/>
    </source>
</evidence>
<dbReference type="GO" id="GO:0140078">
    <property type="term" value="F:class I DNA-(apurinic or apyrimidinic site) endonuclease activity"/>
    <property type="evidence" value="ECO:0007669"/>
    <property type="project" value="UniProtKB-EC"/>
</dbReference>
<evidence type="ECO:0000256" key="15">
    <source>
        <dbReference type="HAMAP-Rule" id="MF_00103"/>
    </source>
</evidence>
<keyword evidence="12 15" id="KW-0511">Multifunctional enzyme</keyword>
<evidence type="ECO:0000256" key="9">
    <source>
        <dbReference type="ARBA" id="ARBA00023125"/>
    </source>
</evidence>
<accession>A0A840QMV6</accession>
<feature type="active site" description="Schiff-base intermediate with DNA" evidence="15">
    <location>
        <position position="2"/>
    </location>
</feature>
<dbReference type="GO" id="GO:0034039">
    <property type="term" value="F:8-oxo-7,8-dihydroguanine DNA N-glycosylase activity"/>
    <property type="evidence" value="ECO:0007669"/>
    <property type="project" value="TreeGrafter"/>
</dbReference>
<comment type="function">
    <text evidence="15">Involved in base excision repair of DNA damaged by oxidation or by mutagenic agents. Acts as DNA glycosylase that recognizes and removes damaged bases. Has a preference for oxidized purines, such as 7,8-dihydro-8-oxoguanine (8-oxoG). Has AP (apurinic/apyrimidinic) lyase activity and introduces nicks in the DNA strand. Cleaves the DNA backbone by beta-delta elimination to generate a single-strand break at the site of the removed base with both 3'- and 5'-phosphates.</text>
</comment>
<dbReference type="InterPro" id="IPR010663">
    <property type="entry name" value="Znf_FPG/IleRS"/>
</dbReference>
<dbReference type="Pfam" id="PF01149">
    <property type="entry name" value="Fapy_DNA_glyco"/>
    <property type="match status" value="1"/>
</dbReference>
<dbReference type="NCBIfam" id="NF002211">
    <property type="entry name" value="PRK01103.1"/>
    <property type="match status" value="1"/>
</dbReference>
<protein>
    <recommendedName>
        <fullName evidence="15">Formamidopyrimidine-DNA glycosylase</fullName>
        <shortName evidence="15">Fapy-DNA glycosylase</shortName>
        <ecNumber evidence="15">3.2.2.23</ecNumber>
    </recommendedName>
    <alternativeName>
        <fullName evidence="15">DNA-(apurinic or apyrimidinic site) lyase MutM</fullName>
        <shortName evidence="15">AP lyase MutM</shortName>
        <ecNumber evidence="15">4.2.99.18</ecNumber>
    </alternativeName>
</protein>
<dbReference type="PROSITE" id="PS51068">
    <property type="entry name" value="FPG_CAT"/>
    <property type="match status" value="1"/>
</dbReference>
<evidence type="ECO:0000256" key="8">
    <source>
        <dbReference type="ARBA" id="ARBA00022833"/>
    </source>
</evidence>
<dbReference type="SMART" id="SM00898">
    <property type="entry name" value="Fapy_DNA_glyco"/>
    <property type="match status" value="1"/>
</dbReference>
<evidence type="ECO:0000256" key="2">
    <source>
        <dbReference type="ARBA" id="ARBA00009409"/>
    </source>
</evidence>
<evidence type="ECO:0000313" key="19">
    <source>
        <dbReference type="Proteomes" id="UP000551878"/>
    </source>
</evidence>
<dbReference type="SUPFAM" id="SSF81624">
    <property type="entry name" value="N-terminal domain of MutM-like DNA repair proteins"/>
    <property type="match status" value="1"/>
</dbReference>
<evidence type="ECO:0000256" key="11">
    <source>
        <dbReference type="ARBA" id="ARBA00023239"/>
    </source>
</evidence>
<dbReference type="GO" id="GO:0006284">
    <property type="term" value="P:base-excision repair"/>
    <property type="evidence" value="ECO:0007669"/>
    <property type="project" value="InterPro"/>
</dbReference>
<evidence type="ECO:0000256" key="6">
    <source>
        <dbReference type="ARBA" id="ARBA00022771"/>
    </source>
</evidence>
<keyword evidence="7 15" id="KW-0378">Hydrolase</keyword>
<comment type="catalytic activity">
    <reaction evidence="14 15">
        <text>2'-deoxyribonucleotide-(2'-deoxyribose 5'-phosphate)-2'-deoxyribonucleotide-DNA = a 3'-end 2'-deoxyribonucleotide-(2,3-dehydro-2,3-deoxyribose 5'-phosphate)-DNA + a 5'-end 5'-phospho-2'-deoxyribonucleoside-DNA + H(+)</text>
        <dbReference type="Rhea" id="RHEA:66592"/>
        <dbReference type="Rhea" id="RHEA-COMP:13180"/>
        <dbReference type="Rhea" id="RHEA-COMP:16897"/>
        <dbReference type="Rhea" id="RHEA-COMP:17067"/>
        <dbReference type="ChEBI" id="CHEBI:15378"/>
        <dbReference type="ChEBI" id="CHEBI:136412"/>
        <dbReference type="ChEBI" id="CHEBI:157695"/>
        <dbReference type="ChEBI" id="CHEBI:167181"/>
        <dbReference type="EC" id="4.2.99.18"/>
    </reaction>
</comment>
<evidence type="ECO:0000259" key="16">
    <source>
        <dbReference type="PROSITE" id="PS51066"/>
    </source>
</evidence>
<evidence type="ECO:0000259" key="17">
    <source>
        <dbReference type="PROSITE" id="PS51068"/>
    </source>
</evidence>
<dbReference type="GO" id="GO:0003690">
    <property type="term" value="F:double-stranded DNA binding"/>
    <property type="evidence" value="ECO:0007669"/>
    <property type="project" value="UniProtKB-ARBA"/>
</dbReference>
<feature type="active site" description="Proton donor" evidence="15">
    <location>
        <position position="3"/>
    </location>
</feature>
<dbReference type="Proteomes" id="UP000551878">
    <property type="component" value="Unassembled WGS sequence"/>
</dbReference>
<evidence type="ECO:0000256" key="4">
    <source>
        <dbReference type="ARBA" id="ARBA00022723"/>
    </source>
</evidence>
<comment type="caution">
    <text evidence="18">The sequence shown here is derived from an EMBL/GenBank/DDBJ whole genome shotgun (WGS) entry which is preliminary data.</text>
</comment>
<keyword evidence="19" id="KW-1185">Reference proteome</keyword>
<comment type="subunit">
    <text evidence="3 15">Monomer.</text>
</comment>
<keyword evidence="11 15" id="KW-0456">Lyase</keyword>
<dbReference type="Gene3D" id="1.10.8.50">
    <property type="match status" value="1"/>
</dbReference>
<keyword evidence="5 15" id="KW-0227">DNA damage</keyword>
<comment type="caution">
    <text evidence="15">Lacks conserved residue(s) required for the propagation of feature annotation.</text>
</comment>
<feature type="domain" description="Formamidopyrimidine-DNA glycosylase catalytic" evidence="17">
    <location>
        <begin position="2"/>
        <end position="115"/>
    </location>
</feature>
<dbReference type="InterPro" id="IPR000214">
    <property type="entry name" value="Znf_DNA_glyclase/AP_lyase"/>
</dbReference>
<dbReference type="RefSeq" id="WP_184663174.1">
    <property type="nucleotide sequence ID" value="NZ_JACHHB010000003.1"/>
</dbReference>
<dbReference type="GO" id="GO:0008270">
    <property type="term" value="F:zinc ion binding"/>
    <property type="evidence" value="ECO:0007669"/>
    <property type="project" value="UniProtKB-UniRule"/>
</dbReference>
<dbReference type="GO" id="GO:0003684">
    <property type="term" value="F:damaged DNA binding"/>
    <property type="evidence" value="ECO:0007669"/>
    <property type="project" value="InterPro"/>
</dbReference>
<feature type="binding site" evidence="15">
    <location>
        <position position="93"/>
    </location>
    <ligand>
        <name>DNA</name>
        <dbReference type="ChEBI" id="CHEBI:16991"/>
    </ligand>
</feature>
<name>A0A840QMV6_9BACI</name>
<dbReference type="InterPro" id="IPR012319">
    <property type="entry name" value="FPG_cat"/>
</dbReference>
<keyword evidence="13 15" id="KW-0326">Glycosidase</keyword>
<dbReference type="SUPFAM" id="SSF46946">
    <property type="entry name" value="S13-like H2TH domain"/>
    <property type="match status" value="1"/>
</dbReference>
<evidence type="ECO:0000256" key="1">
    <source>
        <dbReference type="ARBA" id="ARBA00001668"/>
    </source>
</evidence>
<dbReference type="EC" id="3.2.2.23" evidence="15"/>
<dbReference type="PANTHER" id="PTHR22993">
    <property type="entry name" value="FORMAMIDOPYRIMIDINE-DNA GLYCOSYLASE"/>
    <property type="match status" value="1"/>
</dbReference>
<dbReference type="FunFam" id="1.10.8.50:FF:000003">
    <property type="entry name" value="Formamidopyrimidine-DNA glycosylase"/>
    <property type="match status" value="1"/>
</dbReference>
<evidence type="ECO:0000256" key="13">
    <source>
        <dbReference type="ARBA" id="ARBA00023295"/>
    </source>
</evidence>
<reference evidence="18 19" key="1">
    <citation type="submission" date="2020-08" db="EMBL/GenBank/DDBJ databases">
        <title>Genomic Encyclopedia of Type Strains, Phase IV (KMG-IV): sequencing the most valuable type-strain genomes for metagenomic binning, comparative biology and taxonomic classification.</title>
        <authorList>
            <person name="Goeker M."/>
        </authorList>
    </citation>
    <scope>NUCLEOTIDE SEQUENCE [LARGE SCALE GENOMIC DNA]</scope>
    <source>
        <strain evidence="18 19">DSM 24696</strain>
    </source>
</reference>
<dbReference type="EC" id="4.2.99.18" evidence="15"/>
<keyword evidence="9 15" id="KW-0238">DNA-binding</keyword>
<dbReference type="InterPro" id="IPR015886">
    <property type="entry name" value="H2TH_FPG"/>
</dbReference>
<keyword evidence="4 15" id="KW-0479">Metal-binding</keyword>
<organism evidence="18 19">
    <name type="scientific">Texcoconibacillus texcoconensis</name>
    <dbReference type="NCBI Taxonomy" id="1095777"/>
    <lineage>
        <taxon>Bacteria</taxon>
        <taxon>Bacillati</taxon>
        <taxon>Bacillota</taxon>
        <taxon>Bacilli</taxon>
        <taxon>Bacillales</taxon>
        <taxon>Bacillaceae</taxon>
        <taxon>Texcoconibacillus</taxon>
    </lineage>
</organism>
<keyword evidence="6 15" id="KW-0863">Zinc-finger</keyword>
<evidence type="ECO:0000313" key="18">
    <source>
        <dbReference type="EMBL" id="MBB5172714.1"/>
    </source>
</evidence>
<feature type="domain" description="FPG-type" evidence="16">
    <location>
        <begin position="240"/>
        <end position="274"/>
    </location>
</feature>
<dbReference type="PANTHER" id="PTHR22993:SF9">
    <property type="entry name" value="FORMAMIDOPYRIMIDINE-DNA GLYCOSYLASE"/>
    <property type="match status" value="1"/>
</dbReference>
<dbReference type="AlphaFoldDB" id="A0A840QMV6"/>
<sequence length="275" mass="31295">MPELPEVETVKKTLESLVLGHNIERVTVRWPKMIKRPDDIHEFAQLIEGQTFREVARRGKFLKFHLDDVTIVSHLRMEGRYGVYEASEPFDKHTHVCFHLDGDLDLRYRDVRKFGTMHVFSKGTEEDYRPLSDLGPEPFSDTFTVDAFYQRLQNTKRNIKATLLDQTVVTGLGNIYVDEALFQAGIHPERTASHITKTEVEKLREAIISTLSHAIELGGSSVKSYVNGQGEMGMFQQQLFVYGRASEACKNCETPIEKSVVAGRGTHVCPNCQHK</sequence>
<dbReference type="Pfam" id="PF06831">
    <property type="entry name" value="H2TH"/>
    <property type="match status" value="1"/>
</dbReference>
<dbReference type="PROSITE" id="PS51066">
    <property type="entry name" value="ZF_FPG_2"/>
    <property type="match status" value="1"/>
</dbReference>
<comment type="cofactor">
    <cofactor evidence="15">
        <name>Zn(2+)</name>
        <dbReference type="ChEBI" id="CHEBI:29105"/>
    </cofactor>
    <text evidence="15">Binds 1 zinc ion per subunit.</text>
</comment>
<dbReference type="Gene3D" id="3.20.190.10">
    <property type="entry name" value="MutM-like, N-terminal"/>
    <property type="match status" value="1"/>
</dbReference>
<feature type="binding site" evidence="15">
    <location>
        <position position="112"/>
    </location>
    <ligand>
        <name>DNA</name>
        <dbReference type="ChEBI" id="CHEBI:16991"/>
    </ligand>
</feature>
<dbReference type="CDD" id="cd08966">
    <property type="entry name" value="EcFpg-like_N"/>
    <property type="match status" value="1"/>
</dbReference>
<dbReference type="SMART" id="SM01232">
    <property type="entry name" value="H2TH"/>
    <property type="match status" value="1"/>
</dbReference>
<dbReference type="InterPro" id="IPR035937">
    <property type="entry name" value="FPG_N"/>
</dbReference>
<evidence type="ECO:0000256" key="14">
    <source>
        <dbReference type="ARBA" id="ARBA00044632"/>
    </source>
</evidence>
<dbReference type="EMBL" id="JACHHB010000003">
    <property type="protein sequence ID" value="MBB5172714.1"/>
    <property type="molecule type" value="Genomic_DNA"/>
</dbReference>
<feature type="active site" description="Proton donor; for delta-elimination activity" evidence="15">
    <location>
        <position position="264"/>
    </location>
</feature>
<evidence type="ECO:0000256" key="7">
    <source>
        <dbReference type="ARBA" id="ARBA00022801"/>
    </source>
</evidence>
<proteinExistence type="inferred from homology"/>
<dbReference type="HAMAP" id="MF_00103">
    <property type="entry name" value="Fapy_DNA_glycosyl"/>
    <property type="match status" value="1"/>
</dbReference>
<dbReference type="NCBIfam" id="TIGR00577">
    <property type="entry name" value="fpg"/>
    <property type="match status" value="1"/>
</dbReference>
<comment type="catalytic activity">
    <reaction evidence="1 15">
        <text>Hydrolysis of DNA containing ring-opened 7-methylguanine residues, releasing 2,6-diamino-4-hydroxy-5-(N-methyl)formamidopyrimidine.</text>
        <dbReference type="EC" id="3.2.2.23"/>
    </reaction>
</comment>
<gene>
    <name evidence="15" type="primary">mutM</name>
    <name evidence="15" type="synonym">fpg</name>
    <name evidence="18" type="ORF">HNQ41_000858</name>
</gene>
<dbReference type="SUPFAM" id="SSF57716">
    <property type="entry name" value="Glucocorticoid receptor-like (DNA-binding domain)"/>
    <property type="match status" value="1"/>
</dbReference>
<evidence type="ECO:0000256" key="10">
    <source>
        <dbReference type="ARBA" id="ARBA00023204"/>
    </source>
</evidence>